<evidence type="ECO:0000313" key="2">
    <source>
        <dbReference type="EMBL" id="JAD82502.1"/>
    </source>
</evidence>
<name>A0A0A9DFH8_ARUDO</name>
<accession>A0A0A9DFH8</accession>
<keyword evidence="1" id="KW-1133">Transmembrane helix</keyword>
<keyword evidence="1" id="KW-0812">Transmembrane</keyword>
<keyword evidence="1" id="KW-0472">Membrane</keyword>
<evidence type="ECO:0000256" key="1">
    <source>
        <dbReference type="SAM" id="Phobius"/>
    </source>
</evidence>
<protein>
    <submittedName>
        <fullName evidence="2">Uncharacterized protein</fullName>
    </submittedName>
</protein>
<reference evidence="2" key="2">
    <citation type="journal article" date="2015" name="Data Brief">
        <title>Shoot transcriptome of the giant reed, Arundo donax.</title>
        <authorList>
            <person name="Barrero R.A."/>
            <person name="Guerrero F.D."/>
            <person name="Moolhuijzen P."/>
            <person name="Goolsby J.A."/>
            <person name="Tidwell J."/>
            <person name="Bellgard S.E."/>
            <person name="Bellgard M.I."/>
        </authorList>
    </citation>
    <scope>NUCLEOTIDE SEQUENCE</scope>
    <source>
        <tissue evidence="2">Shoot tissue taken approximately 20 cm above the soil surface</tissue>
    </source>
</reference>
<dbReference type="EMBL" id="GBRH01215393">
    <property type="protein sequence ID" value="JAD82502.1"/>
    <property type="molecule type" value="Transcribed_RNA"/>
</dbReference>
<feature type="transmembrane region" description="Helical" evidence="1">
    <location>
        <begin position="41"/>
        <end position="67"/>
    </location>
</feature>
<dbReference type="AlphaFoldDB" id="A0A0A9DFH8"/>
<sequence>MPFLFTISISSPRAKLYVSLNRLHATSPQGTMGLPSAVASGLQVCVSLTFLGFLSCASLQLFTYLLWFW</sequence>
<proteinExistence type="predicted"/>
<reference evidence="2" key="1">
    <citation type="submission" date="2014-09" db="EMBL/GenBank/DDBJ databases">
        <authorList>
            <person name="Magalhaes I.L.F."/>
            <person name="Oliveira U."/>
            <person name="Santos F.R."/>
            <person name="Vidigal T.H.D.A."/>
            <person name="Brescovit A.D."/>
            <person name="Santos A.J."/>
        </authorList>
    </citation>
    <scope>NUCLEOTIDE SEQUENCE</scope>
    <source>
        <tissue evidence="2">Shoot tissue taken approximately 20 cm above the soil surface</tissue>
    </source>
</reference>
<organism evidence="2">
    <name type="scientific">Arundo donax</name>
    <name type="common">Giant reed</name>
    <name type="synonym">Donax arundinaceus</name>
    <dbReference type="NCBI Taxonomy" id="35708"/>
    <lineage>
        <taxon>Eukaryota</taxon>
        <taxon>Viridiplantae</taxon>
        <taxon>Streptophyta</taxon>
        <taxon>Embryophyta</taxon>
        <taxon>Tracheophyta</taxon>
        <taxon>Spermatophyta</taxon>
        <taxon>Magnoliopsida</taxon>
        <taxon>Liliopsida</taxon>
        <taxon>Poales</taxon>
        <taxon>Poaceae</taxon>
        <taxon>PACMAD clade</taxon>
        <taxon>Arundinoideae</taxon>
        <taxon>Arundineae</taxon>
        <taxon>Arundo</taxon>
    </lineage>
</organism>